<protein>
    <recommendedName>
        <fullName evidence="6">Ankyrin</fullName>
    </recommendedName>
</protein>
<evidence type="ECO:0008006" key="6">
    <source>
        <dbReference type="Google" id="ProtNLM"/>
    </source>
</evidence>
<comment type="caution">
    <text evidence="4">The sequence shown here is derived from an EMBL/GenBank/DDBJ whole genome shotgun (WGS) entry which is preliminary data.</text>
</comment>
<feature type="repeat" description="ANK" evidence="3">
    <location>
        <begin position="139"/>
        <end position="161"/>
    </location>
</feature>
<evidence type="ECO:0000313" key="4">
    <source>
        <dbReference type="EMBL" id="KAK7432941.1"/>
    </source>
</evidence>
<evidence type="ECO:0000256" key="3">
    <source>
        <dbReference type="PROSITE-ProRule" id="PRU00023"/>
    </source>
</evidence>
<accession>A0ABR1IH30</accession>
<dbReference type="Proteomes" id="UP001498421">
    <property type="component" value="Unassembled WGS sequence"/>
</dbReference>
<evidence type="ECO:0000256" key="1">
    <source>
        <dbReference type="ARBA" id="ARBA00022737"/>
    </source>
</evidence>
<feature type="repeat" description="ANK" evidence="3">
    <location>
        <begin position="71"/>
        <end position="103"/>
    </location>
</feature>
<dbReference type="InterPro" id="IPR002110">
    <property type="entry name" value="Ankyrin_rpt"/>
</dbReference>
<keyword evidence="2 3" id="KW-0040">ANK repeat</keyword>
<dbReference type="InterPro" id="IPR036770">
    <property type="entry name" value="Ankyrin_rpt-contain_sf"/>
</dbReference>
<dbReference type="PANTHER" id="PTHR24171">
    <property type="entry name" value="ANKYRIN REPEAT DOMAIN-CONTAINING PROTEIN 39-RELATED"/>
    <property type="match status" value="1"/>
</dbReference>
<dbReference type="PROSITE" id="PS50297">
    <property type="entry name" value="ANK_REP_REGION"/>
    <property type="match status" value="2"/>
</dbReference>
<evidence type="ECO:0000313" key="5">
    <source>
        <dbReference type="Proteomes" id="UP001498421"/>
    </source>
</evidence>
<dbReference type="EMBL" id="JAZAVK010000002">
    <property type="protein sequence ID" value="KAK7432941.1"/>
    <property type="molecule type" value="Genomic_DNA"/>
</dbReference>
<dbReference type="PROSITE" id="PS50088">
    <property type="entry name" value="ANK_REPEAT"/>
    <property type="match status" value="3"/>
</dbReference>
<dbReference type="SUPFAM" id="SSF48403">
    <property type="entry name" value="Ankyrin repeat"/>
    <property type="match status" value="1"/>
</dbReference>
<gene>
    <name evidence="4" type="ORF">QQZ08_000412</name>
</gene>
<keyword evidence="5" id="KW-1185">Reference proteome</keyword>
<proteinExistence type="predicted"/>
<dbReference type="Pfam" id="PF12796">
    <property type="entry name" value="Ank_2"/>
    <property type="match status" value="2"/>
</dbReference>
<dbReference type="SMART" id="SM00248">
    <property type="entry name" value="ANK"/>
    <property type="match status" value="4"/>
</dbReference>
<name>A0ABR1IH30_9HYPO</name>
<organism evidence="4 5">
    <name type="scientific">Neonectria magnoliae</name>
    <dbReference type="NCBI Taxonomy" id="2732573"/>
    <lineage>
        <taxon>Eukaryota</taxon>
        <taxon>Fungi</taxon>
        <taxon>Dikarya</taxon>
        <taxon>Ascomycota</taxon>
        <taxon>Pezizomycotina</taxon>
        <taxon>Sordariomycetes</taxon>
        <taxon>Hypocreomycetidae</taxon>
        <taxon>Hypocreales</taxon>
        <taxon>Nectriaceae</taxon>
        <taxon>Neonectria</taxon>
    </lineage>
</organism>
<reference evidence="4 5" key="1">
    <citation type="journal article" date="2025" name="Microbiol. Resour. Announc.">
        <title>Draft genome sequences for Neonectria magnoliae and Neonectria punicea, canker pathogens of Liriodendron tulipifera and Acer saccharum in West Virginia.</title>
        <authorList>
            <person name="Petronek H.M."/>
            <person name="Kasson M.T."/>
            <person name="Metheny A.M."/>
            <person name="Stauder C.M."/>
            <person name="Lovett B."/>
            <person name="Lynch S.C."/>
            <person name="Garnas J.R."/>
            <person name="Kasson L.R."/>
            <person name="Stajich J.E."/>
        </authorList>
    </citation>
    <scope>NUCLEOTIDE SEQUENCE [LARGE SCALE GENOMIC DNA]</scope>
    <source>
        <strain evidence="4 5">NRRL 64651</strain>
    </source>
</reference>
<evidence type="ECO:0000256" key="2">
    <source>
        <dbReference type="ARBA" id="ARBA00023043"/>
    </source>
</evidence>
<sequence>MDTFTTRDPDEDADTYPFLDYSANHWGGHFRKASISEDTLIDRAIEICDPTSTSYSIWPRNCWVPKSNLTKECSALLTASFFGHVEIVKKLLDTEVDVNSKDKEWKQAPLLWASGNGREAIVKLLLQVEKVDVDSKNMNDRTPLSEAAMSGHEAIVKLLLETEKVGVDSKDNIGRTPLLRAAMNGHEAIVKLLLETGKVDVNSKDGIGRTPLLWAV</sequence>
<feature type="repeat" description="ANK" evidence="3">
    <location>
        <begin position="173"/>
        <end position="197"/>
    </location>
</feature>
<dbReference type="Gene3D" id="1.25.40.20">
    <property type="entry name" value="Ankyrin repeat-containing domain"/>
    <property type="match status" value="2"/>
</dbReference>
<keyword evidence="1" id="KW-0677">Repeat</keyword>